<dbReference type="Proteomes" id="UP000625568">
    <property type="component" value="Chromosome 2"/>
</dbReference>
<feature type="region of interest" description="Disordered" evidence="1">
    <location>
        <begin position="128"/>
        <end position="157"/>
    </location>
</feature>
<evidence type="ECO:0000313" key="3">
    <source>
        <dbReference type="Proteomes" id="UP000625568"/>
    </source>
</evidence>
<reference evidence="2 3" key="1">
    <citation type="submission" date="2021-02" db="EMBL/GenBank/DDBJ databases">
        <title>FDA dAtabase for Regulatory Grade micrObial Sequences (FDA-ARGOS): Supporting development and validation of Infectious Disease Dx tests.</title>
        <authorList>
            <person name="Minogue T."/>
            <person name="Wolcott M."/>
            <person name="Wasieloski L."/>
            <person name="Aguilar W."/>
            <person name="Moore D."/>
            <person name="Jaissle J."/>
            <person name="Tallon L."/>
            <person name="Sadzewicz L."/>
            <person name="Zhao X."/>
            <person name="Boylan J."/>
            <person name="Ott S."/>
            <person name="Bowen H."/>
            <person name="Vavikolanu K."/>
            <person name="Mehta A."/>
            <person name="Aluvathingal J."/>
            <person name="Nadendla S."/>
            <person name="Yan Y."/>
            <person name="Sichtig H."/>
        </authorList>
    </citation>
    <scope>NUCLEOTIDE SEQUENCE [LARGE SCALE GENOMIC DNA]</scope>
    <source>
        <strain evidence="2 3">FDAARGOS_1272</strain>
    </source>
</reference>
<dbReference type="EMBL" id="CP069483">
    <property type="protein sequence ID" value="QRO79452.1"/>
    <property type="molecule type" value="Genomic_DNA"/>
</dbReference>
<evidence type="ECO:0000313" key="2">
    <source>
        <dbReference type="EMBL" id="QRO79452.1"/>
    </source>
</evidence>
<name>A0A892I9M5_9BURK</name>
<gene>
    <name evidence="2" type="ORF">I6K02_23205</name>
</gene>
<accession>A0A892I9M5</accession>
<dbReference type="GeneID" id="93129322"/>
<sequence length="157" mass="17771">MRSAGFPRRSHRHTQSYGARFALPSAAKPPFRIRADKHEDSMRTIAIDVRSRLRALGRQSNPLAHSTITGRTHAIGLATVDIANPRFPPIAARANRVARRHDCMRVLVDTDDDRARERPRTEALAYAAHAAHTTYEPTPAVRERPRRPRERRCARAS</sequence>
<evidence type="ECO:0000256" key="1">
    <source>
        <dbReference type="SAM" id="MobiDB-lite"/>
    </source>
</evidence>
<evidence type="ECO:0008006" key="4">
    <source>
        <dbReference type="Google" id="ProtNLM"/>
    </source>
</evidence>
<feature type="compositionally biased region" description="Basic residues" evidence="1">
    <location>
        <begin position="144"/>
        <end position="157"/>
    </location>
</feature>
<dbReference type="AlphaFoldDB" id="A0A892I9M5"/>
<dbReference type="RefSeq" id="WP_123806750.1">
    <property type="nucleotide sequence ID" value="NZ_CABVPR010000035.1"/>
</dbReference>
<organism evidence="2 3">
    <name type="scientific">Burkholderia dolosa</name>
    <dbReference type="NCBI Taxonomy" id="152500"/>
    <lineage>
        <taxon>Bacteria</taxon>
        <taxon>Pseudomonadati</taxon>
        <taxon>Pseudomonadota</taxon>
        <taxon>Betaproteobacteria</taxon>
        <taxon>Burkholderiales</taxon>
        <taxon>Burkholderiaceae</taxon>
        <taxon>Burkholderia</taxon>
        <taxon>Burkholderia cepacia complex</taxon>
    </lineage>
</organism>
<protein>
    <recommendedName>
        <fullName evidence="4">LacI family transcriptional regulator</fullName>
    </recommendedName>
</protein>
<feature type="compositionally biased region" description="Low complexity" evidence="1">
    <location>
        <begin position="128"/>
        <end position="140"/>
    </location>
</feature>
<dbReference type="InterPro" id="IPR028082">
    <property type="entry name" value="Peripla_BP_I"/>
</dbReference>
<dbReference type="SUPFAM" id="SSF53822">
    <property type="entry name" value="Periplasmic binding protein-like I"/>
    <property type="match status" value="1"/>
</dbReference>
<keyword evidence="3" id="KW-1185">Reference proteome</keyword>
<dbReference type="Gene3D" id="3.40.50.2300">
    <property type="match status" value="1"/>
</dbReference>
<proteinExistence type="predicted"/>